<evidence type="ECO:0000313" key="1">
    <source>
        <dbReference type="EMBL" id="AFZ34058.1"/>
    </source>
</evidence>
<organism evidence="1 2">
    <name type="scientific">Stanieria cyanosphaera (strain ATCC 29371 / PCC 7437)</name>
    <dbReference type="NCBI Taxonomy" id="111780"/>
    <lineage>
        <taxon>Bacteria</taxon>
        <taxon>Bacillati</taxon>
        <taxon>Cyanobacteriota</taxon>
        <taxon>Cyanophyceae</taxon>
        <taxon>Pleurocapsales</taxon>
        <taxon>Dermocarpellaceae</taxon>
        <taxon>Stanieria</taxon>
    </lineage>
</organism>
<dbReference type="EMBL" id="CP003653">
    <property type="protein sequence ID" value="AFZ34058.1"/>
    <property type="molecule type" value="Genomic_DNA"/>
</dbReference>
<keyword evidence="2" id="KW-1185">Reference proteome</keyword>
<dbReference type="InterPro" id="IPR015943">
    <property type="entry name" value="WD40/YVTN_repeat-like_dom_sf"/>
</dbReference>
<accession>K9XNH1</accession>
<name>K9XNH1_STAC7</name>
<dbReference type="InterPro" id="IPR011044">
    <property type="entry name" value="Quino_amine_DH_bsu"/>
</dbReference>
<sequence>MNKKLLKVNQLFLAGLLGLILSITTTKLSSMFNLSLVRADNIQNDTNNINEFNLIELGVPPFRQDAPKNNPNRSSSIELQLISTTPNQITDTEAWFERNNLSLPTYQVPNFNLNQLGDLPDYLPRSFGDNILVKAIHYRDRDFLIYGNDYGDGRYLFSYDSDSHQFTAGYDFSNYSLSPDYVESDLDFVNQSLTWVNQEDNILYVSHRHNTYAQSSLGMNGYLTAINTDNNQIIWRSQPLVCNAGNFEIINEVIICGYGFTAEPDFLYLIDKNNGKVLQQINLKTAPDYIIRKGNKLYVRTYDTDYIFEIKFMNKM</sequence>
<dbReference type="STRING" id="111780.Sta7437_0449"/>
<proteinExistence type="predicted"/>
<dbReference type="Proteomes" id="UP000010473">
    <property type="component" value="Chromosome"/>
</dbReference>
<dbReference type="Gene3D" id="2.130.10.10">
    <property type="entry name" value="YVTN repeat-like/Quinoprotein amine dehydrogenase"/>
    <property type="match status" value="1"/>
</dbReference>
<dbReference type="AlphaFoldDB" id="K9XNH1"/>
<gene>
    <name evidence="1" type="ordered locus">Sta7437_0449</name>
</gene>
<dbReference type="SUPFAM" id="SSF50969">
    <property type="entry name" value="YVTN repeat-like/Quinoprotein amine dehydrogenase"/>
    <property type="match status" value="1"/>
</dbReference>
<dbReference type="eggNOG" id="ENOG5032UGS">
    <property type="taxonomic scope" value="Bacteria"/>
</dbReference>
<dbReference type="KEGG" id="scs:Sta7437_0449"/>
<protein>
    <submittedName>
        <fullName evidence="1">Uncharacterized protein</fullName>
    </submittedName>
</protein>
<dbReference type="OrthoDB" id="581131at2"/>
<evidence type="ECO:0000313" key="2">
    <source>
        <dbReference type="Proteomes" id="UP000010473"/>
    </source>
</evidence>
<dbReference type="RefSeq" id="WP_015191731.1">
    <property type="nucleotide sequence ID" value="NC_019748.1"/>
</dbReference>
<dbReference type="HOGENOM" id="CLU_879728_0_0_3"/>
<reference evidence="2" key="1">
    <citation type="journal article" date="2013" name="Proc. Natl. Acad. Sci. U.S.A.">
        <title>Improving the coverage of the cyanobacterial phylum using diversity-driven genome sequencing.</title>
        <authorList>
            <person name="Shih P.M."/>
            <person name="Wu D."/>
            <person name="Latifi A."/>
            <person name="Axen S.D."/>
            <person name="Fewer D.P."/>
            <person name="Talla E."/>
            <person name="Calteau A."/>
            <person name="Cai F."/>
            <person name="Tandeau de Marsac N."/>
            <person name="Rippka R."/>
            <person name="Herdman M."/>
            <person name="Sivonen K."/>
            <person name="Coursin T."/>
            <person name="Laurent T."/>
            <person name="Goodwin L."/>
            <person name="Nolan M."/>
            <person name="Davenport K.W."/>
            <person name="Han C.S."/>
            <person name="Rubin E.M."/>
            <person name="Eisen J.A."/>
            <person name="Woyke T."/>
            <person name="Gugger M."/>
            <person name="Kerfeld C.A."/>
        </authorList>
    </citation>
    <scope>NUCLEOTIDE SEQUENCE [LARGE SCALE GENOMIC DNA]</scope>
    <source>
        <strain evidence="2">ATCC 29371 / PCC 7437</strain>
    </source>
</reference>